<protein>
    <submittedName>
        <fullName evidence="3">Transposase</fullName>
    </submittedName>
</protein>
<reference evidence="3 4" key="1">
    <citation type="submission" date="2016-01" db="EMBL/GenBank/DDBJ databases">
        <authorList>
            <person name="Regsiter A."/>
            <person name="william w."/>
        </authorList>
    </citation>
    <scope>NUCLEOTIDE SEQUENCE [LARGE SCALE GENOMIC DNA]</scope>
    <source>
        <strain evidence="3 4">B6</strain>
    </source>
</reference>
<evidence type="ECO:0000259" key="2">
    <source>
        <dbReference type="Pfam" id="PF13340"/>
    </source>
</evidence>
<feature type="domain" description="Insertion element IS402-like" evidence="2">
    <location>
        <begin position="65"/>
        <end position="124"/>
    </location>
</feature>
<sequence length="188" mass="20890">MALNSSDQNRRNCRGDPSRRSGTASIIRINPRLAAGLDINPHIQRTRMPDIPYSASAAPDGVSLPLTNKPRGVPRVDDRRVLNGILWRFRTGSPWSEVPERYGRPTTCYNRFVRWRKAGVWDHLLKAVSEAYDGDIVMIDSTCVRVHQHAATGKKGIETMVAWDVPAAGSRAKSTRSSMPKVGQSRSV</sequence>
<feature type="compositionally biased region" description="Basic and acidic residues" evidence="1">
    <location>
        <begin position="8"/>
        <end position="19"/>
    </location>
</feature>
<accession>A0A822UYB9</accession>
<dbReference type="Pfam" id="PF13340">
    <property type="entry name" value="DUF4096"/>
    <property type="match status" value="1"/>
</dbReference>
<comment type="caution">
    <text evidence="3">The sequence shown here is derived from an EMBL/GenBank/DDBJ whole genome shotgun (WGS) entry which is preliminary data.</text>
</comment>
<name>A0A822UYB9_AGRTU</name>
<dbReference type="EMBL" id="FCNL01000010">
    <property type="protein sequence ID" value="CVI15123.1"/>
    <property type="molecule type" value="Genomic_DNA"/>
</dbReference>
<gene>
    <name evidence="3" type="ORF">AGR4A_Cc180018</name>
</gene>
<evidence type="ECO:0000256" key="1">
    <source>
        <dbReference type="SAM" id="MobiDB-lite"/>
    </source>
</evidence>
<evidence type="ECO:0000313" key="3">
    <source>
        <dbReference type="EMBL" id="CVI15123.1"/>
    </source>
</evidence>
<dbReference type="PANTHER" id="PTHR46637:SF1">
    <property type="entry name" value="BLL5188 PROTEIN"/>
    <property type="match status" value="1"/>
</dbReference>
<dbReference type="AlphaFoldDB" id="A0A822UYB9"/>
<feature type="region of interest" description="Disordered" evidence="1">
    <location>
        <begin position="1"/>
        <end position="25"/>
    </location>
</feature>
<proteinExistence type="predicted"/>
<dbReference type="Proteomes" id="UP000192074">
    <property type="component" value="Unassembled WGS sequence"/>
</dbReference>
<organism evidence="3 4">
    <name type="scientific">Agrobacterium tumefaciens str. B6</name>
    <dbReference type="NCBI Taxonomy" id="1183423"/>
    <lineage>
        <taxon>Bacteria</taxon>
        <taxon>Pseudomonadati</taxon>
        <taxon>Pseudomonadota</taxon>
        <taxon>Alphaproteobacteria</taxon>
        <taxon>Hyphomicrobiales</taxon>
        <taxon>Rhizobiaceae</taxon>
        <taxon>Rhizobium/Agrobacterium group</taxon>
        <taxon>Agrobacterium</taxon>
        <taxon>Agrobacterium tumefaciens complex</taxon>
    </lineage>
</organism>
<dbReference type="PANTHER" id="PTHR46637">
    <property type="entry name" value="TIS1421-TRANSPOSASE PROTEIN A"/>
    <property type="match status" value="1"/>
</dbReference>
<dbReference type="InterPro" id="IPR025161">
    <property type="entry name" value="IS402-like_dom"/>
</dbReference>
<evidence type="ECO:0000313" key="4">
    <source>
        <dbReference type="Proteomes" id="UP000192074"/>
    </source>
</evidence>
<dbReference type="InterPro" id="IPR052909">
    <property type="entry name" value="Transposase_6_like"/>
</dbReference>